<keyword evidence="3 4" id="KW-0472">Membrane</keyword>
<evidence type="ECO:0000256" key="1">
    <source>
        <dbReference type="ARBA" id="ARBA00022692"/>
    </source>
</evidence>
<dbReference type="Pfam" id="PF07690">
    <property type="entry name" value="MFS_1"/>
    <property type="match status" value="1"/>
</dbReference>
<evidence type="ECO:0000256" key="4">
    <source>
        <dbReference type="SAM" id="Phobius"/>
    </source>
</evidence>
<feature type="domain" description="Major facilitator superfamily (MFS) profile" evidence="5">
    <location>
        <begin position="14"/>
        <end position="417"/>
    </location>
</feature>
<feature type="transmembrane region" description="Helical" evidence="4">
    <location>
        <begin position="273"/>
        <end position="295"/>
    </location>
</feature>
<evidence type="ECO:0000313" key="7">
    <source>
        <dbReference type="Proteomes" id="UP000233293"/>
    </source>
</evidence>
<feature type="transmembrane region" description="Helical" evidence="4">
    <location>
        <begin position="302"/>
        <end position="320"/>
    </location>
</feature>
<accession>A0A2N3PQA2</accession>
<proteinExistence type="predicted"/>
<dbReference type="PANTHER" id="PTHR11360:SF290">
    <property type="entry name" value="MONOCARBOXYLATE MFS PERMEASE"/>
    <property type="match status" value="1"/>
</dbReference>
<dbReference type="SUPFAM" id="SSF103473">
    <property type="entry name" value="MFS general substrate transporter"/>
    <property type="match status" value="1"/>
</dbReference>
<gene>
    <name evidence="6" type="ORF">CWS72_21115</name>
</gene>
<dbReference type="CDD" id="cd17355">
    <property type="entry name" value="MFS_YcxA_like"/>
    <property type="match status" value="1"/>
</dbReference>
<comment type="caution">
    <text evidence="6">The sequence shown here is derived from an EMBL/GenBank/DDBJ whole genome shotgun (WGS) entry which is preliminary data.</text>
</comment>
<feature type="transmembrane region" description="Helical" evidence="4">
    <location>
        <begin position="236"/>
        <end position="261"/>
    </location>
</feature>
<dbReference type="InterPro" id="IPR036259">
    <property type="entry name" value="MFS_trans_sf"/>
</dbReference>
<dbReference type="AlphaFoldDB" id="A0A2N3PQA2"/>
<evidence type="ECO:0000256" key="2">
    <source>
        <dbReference type="ARBA" id="ARBA00022989"/>
    </source>
</evidence>
<dbReference type="OrthoDB" id="146345at2"/>
<feature type="transmembrane region" description="Helical" evidence="4">
    <location>
        <begin position="85"/>
        <end position="103"/>
    </location>
</feature>
<evidence type="ECO:0000259" key="5">
    <source>
        <dbReference type="PROSITE" id="PS50850"/>
    </source>
</evidence>
<evidence type="ECO:0000256" key="3">
    <source>
        <dbReference type="ARBA" id="ARBA00023136"/>
    </source>
</evidence>
<reference evidence="7" key="1">
    <citation type="submission" date="2017-12" db="EMBL/GenBank/DDBJ databases">
        <title>Draft genome sequence of Telmatospirillum siberiense 26-4b1T, an acidotolerant peatland alphaproteobacterium potentially involved in sulfur cycling.</title>
        <authorList>
            <person name="Hausmann B."/>
            <person name="Pjevac P."/>
            <person name="Schreck K."/>
            <person name="Herbold C.W."/>
            <person name="Daims H."/>
            <person name="Wagner M."/>
            <person name="Pester M."/>
            <person name="Loy A."/>
        </authorList>
    </citation>
    <scope>NUCLEOTIDE SEQUENCE [LARGE SCALE GENOMIC DNA]</scope>
    <source>
        <strain evidence="7">26-4b1</strain>
    </source>
</reference>
<protein>
    <submittedName>
        <fullName evidence="6">MFS transporter</fullName>
    </submittedName>
</protein>
<feature type="transmembrane region" description="Helical" evidence="4">
    <location>
        <begin position="144"/>
        <end position="166"/>
    </location>
</feature>
<feature type="transmembrane region" description="Helical" evidence="4">
    <location>
        <begin position="172"/>
        <end position="193"/>
    </location>
</feature>
<organism evidence="6 7">
    <name type="scientific">Telmatospirillum siberiense</name>
    <dbReference type="NCBI Taxonomy" id="382514"/>
    <lineage>
        <taxon>Bacteria</taxon>
        <taxon>Pseudomonadati</taxon>
        <taxon>Pseudomonadota</taxon>
        <taxon>Alphaproteobacteria</taxon>
        <taxon>Rhodospirillales</taxon>
        <taxon>Rhodospirillaceae</taxon>
        <taxon>Telmatospirillum</taxon>
    </lineage>
</organism>
<dbReference type="InterPro" id="IPR050327">
    <property type="entry name" value="Proton-linked_MCT"/>
</dbReference>
<dbReference type="InterPro" id="IPR020846">
    <property type="entry name" value="MFS_dom"/>
</dbReference>
<dbReference type="PROSITE" id="PS50850">
    <property type="entry name" value="MFS"/>
    <property type="match status" value="1"/>
</dbReference>
<name>A0A2N3PQA2_9PROT</name>
<feature type="transmembrane region" description="Helical" evidence="4">
    <location>
        <begin position="52"/>
        <end position="73"/>
    </location>
</feature>
<sequence length="427" mass="45868">MQALARRIERKFHYAWIVAGVVFLALLTAAGVRGTPGVLLVPLMNDMGWDRTTISFAISVGIALYGLTGPFAAAVMQRFGIRKTLLGALTMLSLAVASTTLVRTPWQMVLTWGVLTGLGTGTVALVLGATVVNRWFRKRRGLAMGLLTASTATGQLVFLPLLAHMIEIEGWRLATLIVAGATALVIPVVFLLVPERPSDVGLRAYGAEENDRDPPSQGNPLANAFQALGRGIRKPVFWLLWSSFFICGLSTNGLIGTHLIALCLDHGLPEVRAAGLLAAMGLFDLVGTTVSGWLSDRYNNRMLLAWYYGLRGLSLLFLPFSDFNFFELSIFAVFYGLDWIATVPPTVRLATEEFGDRDAAILFGWISAGHQMGAAAAAFGAGLLRAELDTYLHAFLIAGAACVAIALVLLGTAHLTRRPTPAQQAAE</sequence>
<evidence type="ECO:0000313" key="6">
    <source>
        <dbReference type="EMBL" id="PKU22583.1"/>
    </source>
</evidence>
<dbReference type="PANTHER" id="PTHR11360">
    <property type="entry name" value="MONOCARBOXYLATE TRANSPORTER"/>
    <property type="match status" value="1"/>
</dbReference>
<feature type="transmembrane region" description="Helical" evidence="4">
    <location>
        <begin position="109"/>
        <end position="132"/>
    </location>
</feature>
<feature type="transmembrane region" description="Helical" evidence="4">
    <location>
        <begin position="326"/>
        <end position="347"/>
    </location>
</feature>
<feature type="transmembrane region" description="Helical" evidence="4">
    <location>
        <begin position="359"/>
        <end position="384"/>
    </location>
</feature>
<dbReference type="EMBL" id="PIUM01000030">
    <property type="protein sequence ID" value="PKU22583.1"/>
    <property type="molecule type" value="Genomic_DNA"/>
</dbReference>
<dbReference type="Gene3D" id="1.20.1250.20">
    <property type="entry name" value="MFS general substrate transporter like domains"/>
    <property type="match status" value="2"/>
</dbReference>
<feature type="transmembrane region" description="Helical" evidence="4">
    <location>
        <begin position="390"/>
        <end position="410"/>
    </location>
</feature>
<keyword evidence="1 4" id="KW-0812">Transmembrane</keyword>
<dbReference type="GO" id="GO:0022857">
    <property type="term" value="F:transmembrane transporter activity"/>
    <property type="evidence" value="ECO:0007669"/>
    <property type="project" value="InterPro"/>
</dbReference>
<feature type="transmembrane region" description="Helical" evidence="4">
    <location>
        <begin position="12"/>
        <end position="32"/>
    </location>
</feature>
<dbReference type="Proteomes" id="UP000233293">
    <property type="component" value="Unassembled WGS sequence"/>
</dbReference>
<keyword evidence="7" id="KW-1185">Reference proteome</keyword>
<dbReference type="InterPro" id="IPR011701">
    <property type="entry name" value="MFS"/>
</dbReference>
<keyword evidence="2 4" id="KW-1133">Transmembrane helix</keyword>